<feature type="region of interest" description="Disordered" evidence="1">
    <location>
        <begin position="381"/>
        <end position="412"/>
    </location>
</feature>
<dbReference type="eggNOG" id="KOG0537">
    <property type="taxonomic scope" value="Eukaryota"/>
</dbReference>
<dbReference type="AlphaFoldDB" id="K3X8M3"/>
<keyword evidence="4" id="KW-1185">Reference proteome</keyword>
<dbReference type="EMBL" id="GL376597">
    <property type="status" value="NOT_ANNOTATED_CDS"/>
    <property type="molecule type" value="Genomic_DNA"/>
</dbReference>
<feature type="region of interest" description="Disordered" evidence="1">
    <location>
        <begin position="758"/>
        <end position="817"/>
    </location>
</feature>
<dbReference type="GO" id="GO:0010008">
    <property type="term" value="C:endosome membrane"/>
    <property type="evidence" value="ECO:0007669"/>
    <property type="project" value="TreeGrafter"/>
</dbReference>
<dbReference type="GO" id="GO:2000641">
    <property type="term" value="P:regulation of early endosome to late endosome transport"/>
    <property type="evidence" value="ECO:0007669"/>
    <property type="project" value="InterPro"/>
</dbReference>
<dbReference type="Pfam" id="PF19432">
    <property type="entry name" value="RME-8_N"/>
    <property type="match status" value="1"/>
</dbReference>
<evidence type="ECO:0000256" key="1">
    <source>
        <dbReference type="SAM" id="MobiDB-lite"/>
    </source>
</evidence>
<evidence type="ECO:0000313" key="4">
    <source>
        <dbReference type="Proteomes" id="UP000019132"/>
    </source>
</evidence>
<dbReference type="OMA" id="KVAWWAT"/>
<dbReference type="VEuPathDB" id="FungiDB:PYU1_G013543"/>
<dbReference type="HOGENOM" id="CLU_272795_0_0_1"/>
<reference evidence="4" key="2">
    <citation type="submission" date="2010-04" db="EMBL/GenBank/DDBJ databases">
        <authorList>
            <person name="Buell R."/>
            <person name="Hamilton J."/>
            <person name="Hostetler J."/>
        </authorList>
    </citation>
    <scope>NUCLEOTIDE SEQUENCE [LARGE SCALE GENOMIC DNA]</scope>
    <source>
        <strain evidence="4">DAOM:BR144</strain>
    </source>
</reference>
<reference evidence="3" key="3">
    <citation type="submission" date="2015-02" db="UniProtKB">
        <authorList>
            <consortium name="EnsemblProtists"/>
        </authorList>
    </citation>
    <scope>IDENTIFICATION</scope>
    <source>
        <strain evidence="3">DAOM BR144</strain>
    </source>
</reference>
<reference evidence="4" key="1">
    <citation type="journal article" date="2010" name="Genome Biol.">
        <title>Genome sequence of the necrotrophic plant pathogen Pythium ultimum reveals original pathogenicity mechanisms and effector repertoire.</title>
        <authorList>
            <person name="Levesque C.A."/>
            <person name="Brouwer H."/>
            <person name="Cano L."/>
            <person name="Hamilton J.P."/>
            <person name="Holt C."/>
            <person name="Huitema E."/>
            <person name="Raffaele S."/>
            <person name="Robideau G.P."/>
            <person name="Thines M."/>
            <person name="Win J."/>
            <person name="Zerillo M.M."/>
            <person name="Beakes G.W."/>
            <person name="Boore J.L."/>
            <person name="Busam D."/>
            <person name="Dumas B."/>
            <person name="Ferriera S."/>
            <person name="Fuerstenberg S.I."/>
            <person name="Gachon C.M."/>
            <person name="Gaulin E."/>
            <person name="Govers F."/>
            <person name="Grenville-Briggs L."/>
            <person name="Horner N."/>
            <person name="Hostetler J."/>
            <person name="Jiang R.H."/>
            <person name="Johnson J."/>
            <person name="Krajaejun T."/>
            <person name="Lin H."/>
            <person name="Meijer H.J."/>
            <person name="Moore B."/>
            <person name="Morris P."/>
            <person name="Phuntmart V."/>
            <person name="Puiu D."/>
            <person name="Shetty J."/>
            <person name="Stajich J.E."/>
            <person name="Tripathy S."/>
            <person name="Wawra S."/>
            <person name="van West P."/>
            <person name="Whitty B.R."/>
            <person name="Coutinho P.M."/>
            <person name="Henrissat B."/>
            <person name="Martin F."/>
            <person name="Thomas P.D."/>
            <person name="Tyler B.M."/>
            <person name="De Vries R.P."/>
            <person name="Kamoun S."/>
            <person name="Yandell M."/>
            <person name="Tisserat N."/>
            <person name="Buell C.R."/>
        </authorList>
    </citation>
    <scope>NUCLEOTIDE SEQUENCE</scope>
    <source>
        <strain evidence="4">DAOM:BR144</strain>
    </source>
</reference>
<dbReference type="InterPro" id="IPR001199">
    <property type="entry name" value="Cyt_B5-like_heme/steroid-bd"/>
</dbReference>
<dbReference type="GO" id="GO:0007032">
    <property type="term" value="P:endosome organization"/>
    <property type="evidence" value="ECO:0007669"/>
    <property type="project" value="InterPro"/>
</dbReference>
<feature type="domain" description="Cytochrome b5 heme-binding" evidence="2">
    <location>
        <begin position="1098"/>
        <end position="1174"/>
    </location>
</feature>
<accession>K3X8M3</accession>
<evidence type="ECO:0000259" key="2">
    <source>
        <dbReference type="PROSITE" id="PS50255"/>
    </source>
</evidence>
<organism evidence="3 4">
    <name type="scientific">Globisporangium ultimum (strain ATCC 200006 / CBS 805.95 / DAOM BR144)</name>
    <name type="common">Pythium ultimum</name>
    <dbReference type="NCBI Taxonomy" id="431595"/>
    <lineage>
        <taxon>Eukaryota</taxon>
        <taxon>Sar</taxon>
        <taxon>Stramenopiles</taxon>
        <taxon>Oomycota</taxon>
        <taxon>Peronosporomycetes</taxon>
        <taxon>Pythiales</taxon>
        <taxon>Pythiaceae</taxon>
        <taxon>Globisporangium</taxon>
    </lineage>
</organism>
<feature type="compositionally biased region" description="Polar residues" evidence="1">
    <location>
        <begin position="941"/>
        <end position="954"/>
    </location>
</feature>
<dbReference type="Gene3D" id="3.10.120.10">
    <property type="entry name" value="Cytochrome b5-like heme/steroid binding domain"/>
    <property type="match status" value="1"/>
</dbReference>
<name>K3X8M3_GLOUD</name>
<dbReference type="InterPro" id="IPR036400">
    <property type="entry name" value="Cyt_B5-like_heme/steroid_sf"/>
</dbReference>
<feature type="compositionally biased region" description="Basic and acidic residues" evidence="1">
    <location>
        <begin position="959"/>
        <end position="968"/>
    </location>
</feature>
<dbReference type="EnsemblProtists" id="PYU1_T013572">
    <property type="protein sequence ID" value="PYU1_T013572"/>
    <property type="gene ID" value="PYU1_G013543"/>
</dbReference>
<feature type="region of interest" description="Disordered" evidence="1">
    <location>
        <begin position="941"/>
        <end position="1024"/>
    </location>
</feature>
<dbReference type="SMART" id="SM01117">
    <property type="entry name" value="Cyt-b5"/>
    <property type="match status" value="1"/>
</dbReference>
<proteinExistence type="predicted"/>
<dbReference type="GO" id="GO:0006898">
    <property type="term" value="P:receptor-mediated endocytosis"/>
    <property type="evidence" value="ECO:0007669"/>
    <property type="project" value="TreeGrafter"/>
</dbReference>
<protein>
    <recommendedName>
        <fullName evidence="2">Cytochrome b5 heme-binding domain-containing protein</fullName>
    </recommendedName>
</protein>
<feature type="compositionally biased region" description="Polar residues" evidence="1">
    <location>
        <begin position="984"/>
        <end position="998"/>
    </location>
</feature>
<dbReference type="SUPFAM" id="SSF55856">
    <property type="entry name" value="Cytochrome b5-like heme/steroid binding domain"/>
    <property type="match status" value="1"/>
</dbReference>
<feature type="compositionally biased region" description="Polar residues" evidence="1">
    <location>
        <begin position="787"/>
        <end position="798"/>
    </location>
</feature>
<dbReference type="PANTHER" id="PTHR36983:SF2">
    <property type="entry name" value="DNAJ HOMOLOG SUBFAMILY C MEMBER 13"/>
    <property type="match status" value="1"/>
</dbReference>
<dbReference type="Proteomes" id="UP000019132">
    <property type="component" value="Unassembled WGS sequence"/>
</dbReference>
<evidence type="ECO:0000313" key="3">
    <source>
        <dbReference type="EnsemblProtists" id="PYU1_T013572"/>
    </source>
</evidence>
<feature type="region of interest" description="Disordered" evidence="1">
    <location>
        <begin position="1063"/>
        <end position="1092"/>
    </location>
</feature>
<dbReference type="PANTHER" id="PTHR36983">
    <property type="entry name" value="DNAJ HOMOLOG SUBFAMILY C MEMBER 13"/>
    <property type="match status" value="1"/>
</dbReference>
<dbReference type="InterPro" id="IPR045802">
    <property type="entry name" value="GRV2/DNAJC13_N"/>
</dbReference>
<sequence length="1183" mass="133153">MVVGSPHRRRDNGDAVIAQYLVTKVNWKGAYKRILTVTPTHLLTYNPESYQCTSQWDLSEIEDVEVAGERDQFLVRLEKSRFRLTKVRFQCAARSHFMSLISKLRRHIAIQPVRFSVDAGGFRNDAPWNKYRCIEFFGDGSSSTYYLQVDVAAVILLNGNGEKMDAFPFIYLKKAASTISHPDGIVLGSPYQERLFLCSQRNECLGDMYVAAGELGVDLRWEESPLNLQLLRLRNSQMVDQPAIVCFEVQKVIDDGKSFMDVQLILQGEALVEVHPKMRSVVARKYTTLLNIIRAEWDPQTIGLELPRLEARDQLVTLLLLTCRENGYEHVMLTATEIKKNRVYYPHVNDKAMESAGIQMEDFFLGRVLQTGESMCEHVISTHGGGTPRAGSGSLLRKQSTPESGWLHRQGRASRLQKRSEPLVHGGARDSFETGDSMNDFISTSIAMEELNANIPLNETSLFCHKEVLNGAIELLADHLASLVSSLRRYVDTATAEIVTTLQALVRLCCSSIACLSDRMIIRAFDAVLELLVQQDYLTSYWCLKLLQCFFNAALRVELTADDQRLKVLQHVATQNELLSAIIDLLPSSSPISSRSSGYWLLGSDGVMAHMSHHASLDSTLQSKEARLEKDMNIVYYEALTTAYQITMYLQGKERWEQLGAKDTSIRGEQQQPLREFTPKRNSALGPRRKTMPAAAYITRTDSDGITSSIFSKQKRLLAEKLLEKHEFLMDSVVDTRFIRAAQTSVLLMKFLALELGRESNSPRGPPRKKTSGLTLGDESSSRKAVVNQSSSTESGANETVGGESDEQQDKRRGMRRGATVANFQGIQNPEEAENKAAFPDASLDDVFARKLRELDEFLESYAVKIRAQNNRSHLFKGERTIHVPLTGFSQSSDEIIVSEKTDSSDCMKLEHLEILEDKEISGDEDEEEEDVHEIDEFNLGFQNDSSAPHSSDVLSEEQPGRRQDRELSNLFRSSTFDFKPTNEDQQQQPCPRYNQHSYAPERRRRSRNKKLTRNRHSQSTPAMRAHAIGGNHCDACIGCNDVCDNIMCFFCSEKKYQLQVTFPGSSPSSRRGGGAQDLHAQPPPSQGSSQDDYVAIERKYSSCEVQRHRSLRSCWVIVDGDVFNITDLLSVHPGGLQVLLQAAQHGEDCGPILDEHPPSARRILSHYRLGEYYECETRALPS</sequence>
<dbReference type="InterPro" id="IPR044978">
    <property type="entry name" value="GRV2/DNAJC13"/>
</dbReference>
<dbReference type="InParanoid" id="K3X8M3"/>
<feature type="compositionally biased region" description="Basic residues" evidence="1">
    <location>
        <begin position="1003"/>
        <end position="1017"/>
    </location>
</feature>
<dbReference type="PROSITE" id="PS50255">
    <property type="entry name" value="CYTOCHROME_B5_2"/>
    <property type="match status" value="1"/>
</dbReference>
<dbReference type="Pfam" id="PF00173">
    <property type="entry name" value="Cyt-b5"/>
    <property type="match status" value="1"/>
</dbReference>